<comment type="caution">
    <text evidence="1">The sequence shown here is derived from an EMBL/GenBank/DDBJ whole genome shotgun (WGS) entry which is preliminary data.</text>
</comment>
<evidence type="ECO:0000313" key="2">
    <source>
        <dbReference type="Proteomes" id="UP000283269"/>
    </source>
</evidence>
<protein>
    <submittedName>
        <fullName evidence="1">Uncharacterized protein</fullName>
    </submittedName>
</protein>
<accession>A0A409WX29</accession>
<name>A0A409WX29_PSICY</name>
<dbReference type="InParanoid" id="A0A409WX29"/>
<sequence>MALAQCLAEILPIHLNLFSTGDLVDVISFLPHYTYVPSEIFLSESASQDHLNAVAVLSPFSEHQSCDGLCPCHTLVVRTASLITYSTRETASPSIIGLGSLSTDALWVLVDTLESFLVTLEGHSQVICPTTYTSSYTHWFLTLSARIIASCSLSDKILARHAYILSRITSCSGKRRDCDNLFYVASIYVSNITTCAAINSSPFWNE</sequence>
<keyword evidence="2" id="KW-1185">Reference proteome</keyword>
<reference evidence="1 2" key="1">
    <citation type="journal article" date="2018" name="Evol. Lett.">
        <title>Horizontal gene cluster transfer increased hallucinogenic mushroom diversity.</title>
        <authorList>
            <person name="Reynolds H.T."/>
            <person name="Vijayakumar V."/>
            <person name="Gluck-Thaler E."/>
            <person name="Korotkin H.B."/>
            <person name="Matheny P.B."/>
            <person name="Slot J.C."/>
        </authorList>
    </citation>
    <scope>NUCLEOTIDE SEQUENCE [LARGE SCALE GENOMIC DNA]</scope>
    <source>
        <strain evidence="1 2">2631</strain>
    </source>
</reference>
<dbReference type="AlphaFoldDB" id="A0A409WX29"/>
<dbReference type="Proteomes" id="UP000283269">
    <property type="component" value="Unassembled WGS sequence"/>
</dbReference>
<dbReference type="EMBL" id="NHYD01003053">
    <property type="protein sequence ID" value="PPQ83068.1"/>
    <property type="molecule type" value="Genomic_DNA"/>
</dbReference>
<organism evidence="1 2">
    <name type="scientific">Psilocybe cyanescens</name>
    <dbReference type="NCBI Taxonomy" id="93625"/>
    <lineage>
        <taxon>Eukaryota</taxon>
        <taxon>Fungi</taxon>
        <taxon>Dikarya</taxon>
        <taxon>Basidiomycota</taxon>
        <taxon>Agaricomycotina</taxon>
        <taxon>Agaricomycetes</taxon>
        <taxon>Agaricomycetidae</taxon>
        <taxon>Agaricales</taxon>
        <taxon>Agaricineae</taxon>
        <taxon>Strophariaceae</taxon>
        <taxon>Psilocybe</taxon>
    </lineage>
</organism>
<proteinExistence type="predicted"/>
<evidence type="ECO:0000313" key="1">
    <source>
        <dbReference type="EMBL" id="PPQ83068.1"/>
    </source>
</evidence>
<gene>
    <name evidence="1" type="ORF">CVT25_003777</name>
</gene>